<accession>A0A177DTL3</accession>
<dbReference type="EMBL" id="KV441474">
    <property type="protein sequence ID" value="OAG22501.1"/>
    <property type="molecule type" value="Genomic_DNA"/>
</dbReference>
<dbReference type="AlphaFoldDB" id="A0A177DTL3"/>
<gene>
    <name evidence="1" type="ORF">CC77DRAFT_733663</name>
</gene>
<evidence type="ECO:0000313" key="2">
    <source>
        <dbReference type="Proteomes" id="UP000077248"/>
    </source>
</evidence>
<sequence>MRQARVRATKERLRYTRYMRLVRGCGPPAEGRMQGAASPLWGLATPPIPGIHCSRNSGKEGQLLGRKCAVTSDLDWNPINRGLPRGIGRGWCSRPCCCCINALFG</sequence>
<reference evidence="1 2" key="1">
    <citation type="submission" date="2016-05" db="EMBL/GenBank/DDBJ databases">
        <title>Comparative analysis of secretome profiles of manganese(II)-oxidizing ascomycete fungi.</title>
        <authorList>
            <consortium name="DOE Joint Genome Institute"/>
            <person name="Zeiner C.A."/>
            <person name="Purvine S.O."/>
            <person name="Zink E.M."/>
            <person name="Wu S."/>
            <person name="Pasa-Tolic L."/>
            <person name="Chaput D.L."/>
            <person name="Haridas S."/>
            <person name="Grigoriev I.V."/>
            <person name="Santelli C.M."/>
            <person name="Hansel C.M."/>
        </authorList>
    </citation>
    <scope>NUCLEOTIDE SEQUENCE [LARGE SCALE GENOMIC DNA]</scope>
    <source>
        <strain evidence="1 2">SRC1lrK2f</strain>
    </source>
</reference>
<name>A0A177DTL3_ALTAL</name>
<dbReference type="KEGG" id="aalt:CC77DRAFT_733663"/>
<dbReference type="RefSeq" id="XP_018387922.1">
    <property type="nucleotide sequence ID" value="XM_018532980.1"/>
</dbReference>
<dbReference type="Proteomes" id="UP000077248">
    <property type="component" value="Unassembled WGS sequence"/>
</dbReference>
<dbReference type="VEuPathDB" id="FungiDB:CC77DRAFT_733663"/>
<dbReference type="GeneID" id="29118574"/>
<protein>
    <submittedName>
        <fullName evidence="1">Uncharacterized protein</fullName>
    </submittedName>
</protein>
<proteinExistence type="predicted"/>
<keyword evidence="2" id="KW-1185">Reference proteome</keyword>
<evidence type="ECO:0000313" key="1">
    <source>
        <dbReference type="EMBL" id="OAG22501.1"/>
    </source>
</evidence>
<organism evidence="1 2">
    <name type="scientific">Alternaria alternata</name>
    <name type="common">Alternaria rot fungus</name>
    <name type="synonym">Torula alternata</name>
    <dbReference type="NCBI Taxonomy" id="5599"/>
    <lineage>
        <taxon>Eukaryota</taxon>
        <taxon>Fungi</taxon>
        <taxon>Dikarya</taxon>
        <taxon>Ascomycota</taxon>
        <taxon>Pezizomycotina</taxon>
        <taxon>Dothideomycetes</taxon>
        <taxon>Pleosporomycetidae</taxon>
        <taxon>Pleosporales</taxon>
        <taxon>Pleosporineae</taxon>
        <taxon>Pleosporaceae</taxon>
        <taxon>Alternaria</taxon>
        <taxon>Alternaria sect. Alternaria</taxon>
        <taxon>Alternaria alternata complex</taxon>
    </lineage>
</organism>